<name>A0A449GIS6_NOCFR</name>
<organism evidence="1">
    <name type="scientific">Nocardia farcinica</name>
    <dbReference type="NCBI Taxonomy" id="37329"/>
    <lineage>
        <taxon>Bacteria</taxon>
        <taxon>Bacillati</taxon>
        <taxon>Actinomycetota</taxon>
        <taxon>Actinomycetes</taxon>
        <taxon>Mycobacteriales</taxon>
        <taxon>Nocardiaceae</taxon>
        <taxon>Nocardia</taxon>
    </lineage>
</organism>
<dbReference type="AlphaFoldDB" id="A0A449GIS6"/>
<proteinExistence type="predicted"/>
<accession>A0A449GIS6</accession>
<dbReference type="RefSeq" id="WP_137353548.1">
    <property type="nucleotide sequence ID" value="NZ_CAACYE020000001.1"/>
</dbReference>
<protein>
    <submittedName>
        <fullName evidence="1">Uncharacterized protein</fullName>
    </submittedName>
</protein>
<sequence length="87" mass="9489">MITPAVEALHNGEQRHAGAQQQQQDLSHDGIEAYISAAEAFEGFTHQEIYEGVQEMPPGVMQQFGDDWVTIAAEVSGAMLCRSGRTN</sequence>
<dbReference type="EMBL" id="CAACYE010000005">
    <property type="protein sequence ID" value="VFA85647.1"/>
    <property type="molecule type" value="Genomic_DNA"/>
</dbReference>
<gene>
    <name evidence="1" type="ORF">NCTC1935_03487</name>
</gene>
<reference evidence="1" key="1">
    <citation type="submission" date="2019-02" db="EMBL/GenBank/DDBJ databases">
        <authorList>
            <consortium name="Pathogen Informatics"/>
        </authorList>
    </citation>
    <scope>NUCLEOTIDE SEQUENCE</scope>
    <source>
        <strain evidence="1">3012STDY6733949</strain>
    </source>
</reference>
<evidence type="ECO:0000313" key="1">
    <source>
        <dbReference type="EMBL" id="VFA85647.1"/>
    </source>
</evidence>